<evidence type="ECO:0000256" key="2">
    <source>
        <dbReference type="ARBA" id="ARBA00022723"/>
    </source>
</evidence>
<dbReference type="SUPFAM" id="SSF81271">
    <property type="entry name" value="TGS-like"/>
    <property type="match status" value="1"/>
</dbReference>
<evidence type="ECO:0000259" key="6">
    <source>
        <dbReference type="PROSITE" id="PS51880"/>
    </source>
</evidence>
<protein>
    <submittedName>
        <fullName evidence="7">Redox-regulated ATPase YchF</fullName>
    </submittedName>
</protein>
<evidence type="ECO:0000313" key="8">
    <source>
        <dbReference type="Proteomes" id="UP000542342"/>
    </source>
</evidence>
<reference evidence="7 8" key="1">
    <citation type="submission" date="2020-07" db="EMBL/GenBank/DDBJ databases">
        <title>Thermogemmata thermophila gen. nov., sp. nov., a novel moderate thermophilic planctomycete from a Kamchatka hot spring.</title>
        <authorList>
            <person name="Elcheninov A.G."/>
            <person name="Podosokorskaya O.A."/>
            <person name="Kovaleva O.L."/>
            <person name="Novikov A."/>
            <person name="Bonch-Osmolovskaya E.A."/>
            <person name="Toshchakov S.V."/>
            <person name="Kublanov I.V."/>
        </authorList>
    </citation>
    <scope>NUCLEOTIDE SEQUENCE [LARGE SCALE GENOMIC DNA]</scope>
    <source>
        <strain evidence="7 8">2918</strain>
    </source>
</reference>
<evidence type="ECO:0000256" key="4">
    <source>
        <dbReference type="ARBA" id="ARBA00022840"/>
    </source>
</evidence>
<evidence type="ECO:0000256" key="5">
    <source>
        <dbReference type="ARBA" id="ARBA00022842"/>
    </source>
</evidence>
<dbReference type="Proteomes" id="UP000542342">
    <property type="component" value="Unassembled WGS sequence"/>
</dbReference>
<dbReference type="InterPro" id="IPR013029">
    <property type="entry name" value="YchF_C"/>
</dbReference>
<dbReference type="Pfam" id="PF06071">
    <property type="entry name" value="YchF-GTPase_C"/>
    <property type="match status" value="1"/>
</dbReference>
<dbReference type="InterPro" id="IPR012675">
    <property type="entry name" value="Beta-grasp_dom_sf"/>
</dbReference>
<dbReference type="InterPro" id="IPR006073">
    <property type="entry name" value="GTP-bd"/>
</dbReference>
<dbReference type="EMBL" id="JACEFB010000002">
    <property type="protein sequence ID" value="MBA2225380.1"/>
    <property type="molecule type" value="Genomic_DNA"/>
</dbReference>
<organism evidence="7 8">
    <name type="scientific">Thermogemmata fonticola</name>
    <dbReference type="NCBI Taxonomy" id="2755323"/>
    <lineage>
        <taxon>Bacteria</taxon>
        <taxon>Pseudomonadati</taxon>
        <taxon>Planctomycetota</taxon>
        <taxon>Planctomycetia</taxon>
        <taxon>Gemmatales</taxon>
        <taxon>Gemmataceae</taxon>
        <taxon>Thermogemmata</taxon>
    </lineage>
</organism>
<keyword evidence="8" id="KW-1185">Reference proteome</keyword>
<dbReference type="GO" id="GO:0005737">
    <property type="term" value="C:cytoplasm"/>
    <property type="evidence" value="ECO:0007669"/>
    <property type="project" value="TreeGrafter"/>
</dbReference>
<dbReference type="Pfam" id="PF01926">
    <property type="entry name" value="MMR_HSR1"/>
    <property type="match status" value="1"/>
</dbReference>
<dbReference type="RefSeq" id="WP_194536809.1">
    <property type="nucleotide sequence ID" value="NZ_JACEFB010000002.1"/>
</dbReference>
<keyword evidence="5" id="KW-0460">Magnesium</keyword>
<dbReference type="InterPro" id="IPR023192">
    <property type="entry name" value="TGS-like_dom_sf"/>
</dbReference>
<dbReference type="AlphaFoldDB" id="A0A7V8VC90"/>
<dbReference type="PRINTS" id="PR00326">
    <property type="entry name" value="GTP1OBG"/>
</dbReference>
<keyword evidence="2" id="KW-0479">Metal-binding</keyword>
<evidence type="ECO:0000313" key="7">
    <source>
        <dbReference type="EMBL" id="MBA2225380.1"/>
    </source>
</evidence>
<dbReference type="InterPro" id="IPR012676">
    <property type="entry name" value="TGS-like"/>
</dbReference>
<dbReference type="SUPFAM" id="SSF52540">
    <property type="entry name" value="P-loop containing nucleoside triphosphate hydrolases"/>
    <property type="match status" value="1"/>
</dbReference>
<dbReference type="InterPro" id="IPR027417">
    <property type="entry name" value="P-loop_NTPase"/>
</dbReference>
<dbReference type="GO" id="GO:0016887">
    <property type="term" value="F:ATP hydrolysis activity"/>
    <property type="evidence" value="ECO:0007669"/>
    <property type="project" value="TreeGrafter"/>
</dbReference>
<dbReference type="InterPro" id="IPR004095">
    <property type="entry name" value="TGS"/>
</dbReference>
<evidence type="ECO:0000256" key="1">
    <source>
        <dbReference type="ARBA" id="ARBA00001946"/>
    </source>
</evidence>
<dbReference type="Gene3D" id="3.10.20.30">
    <property type="match status" value="1"/>
</dbReference>
<dbReference type="Gene3D" id="1.10.150.300">
    <property type="entry name" value="TGS-like domain"/>
    <property type="match status" value="1"/>
</dbReference>
<dbReference type="FunFam" id="3.10.20.30:FF:000029">
    <property type="entry name" value="Obg-like ATPase 1"/>
    <property type="match status" value="1"/>
</dbReference>
<dbReference type="Gene3D" id="3.40.50.300">
    <property type="entry name" value="P-loop containing nucleotide triphosphate hydrolases"/>
    <property type="match status" value="1"/>
</dbReference>
<dbReference type="PANTHER" id="PTHR23305:SF18">
    <property type="entry name" value="OBG-TYPE G DOMAIN-CONTAINING PROTEIN"/>
    <property type="match status" value="1"/>
</dbReference>
<dbReference type="PROSITE" id="PS51880">
    <property type="entry name" value="TGS"/>
    <property type="match status" value="1"/>
</dbReference>
<name>A0A7V8VC90_9BACT</name>
<dbReference type="GO" id="GO:0005525">
    <property type="term" value="F:GTP binding"/>
    <property type="evidence" value="ECO:0007669"/>
    <property type="project" value="InterPro"/>
</dbReference>
<comment type="caution">
    <text evidence="7">The sequence shown here is derived from an EMBL/GenBank/DDBJ whole genome shotgun (WGS) entry which is preliminary data.</text>
</comment>
<feature type="domain" description="TGS" evidence="6">
    <location>
        <begin position="263"/>
        <end position="347"/>
    </location>
</feature>
<comment type="cofactor">
    <cofactor evidence="1">
        <name>Mg(2+)</name>
        <dbReference type="ChEBI" id="CHEBI:18420"/>
    </cofactor>
</comment>
<gene>
    <name evidence="7" type="primary">ychF</name>
    <name evidence="7" type="ORF">H0921_04290</name>
</gene>
<dbReference type="GO" id="GO:0005524">
    <property type="term" value="F:ATP binding"/>
    <property type="evidence" value="ECO:0007669"/>
    <property type="project" value="UniProtKB-KW"/>
</dbReference>
<dbReference type="GO" id="GO:0046872">
    <property type="term" value="F:metal ion binding"/>
    <property type="evidence" value="ECO:0007669"/>
    <property type="project" value="UniProtKB-KW"/>
</dbReference>
<keyword evidence="4" id="KW-0067">ATP-binding</keyword>
<proteinExistence type="predicted"/>
<evidence type="ECO:0000256" key="3">
    <source>
        <dbReference type="ARBA" id="ARBA00022741"/>
    </source>
</evidence>
<accession>A0A7V8VC90</accession>
<dbReference type="PANTHER" id="PTHR23305">
    <property type="entry name" value="OBG GTPASE FAMILY"/>
    <property type="match status" value="1"/>
</dbReference>
<keyword evidence="3" id="KW-0547">Nucleotide-binding</keyword>
<dbReference type="CDD" id="cd00882">
    <property type="entry name" value="Ras_like_GTPase"/>
    <property type="match status" value="1"/>
</dbReference>
<sequence length="349" mass="39232">MKVGLVGFAGSGKSTVFEWLSGERPDPAKVQQGQTAMVDVPDDRLRAITARYRPKKPEPVFAKLALLDTPGLLTEERKDNPRRLAIIREAGAIVVVLDGFSRRDWVEQWRRFREECLLADLEVVSNRMSRLELQLKKRARPPKEIEADEAELRLLQRIGQALEQGQPASALGLNPDEEKMVRSFQLLTLKPEIVLINRGETPIPEPELAELKRLSPTVLHAPAKLELELQALPEDDRRVFMQELGLQQLQREEVIRGIFYGAGRQVFFTVGEDECRSWAIPVGATVLEAAACIHTDLAEKFVRANVISYADFLACGYSEKEAKTRGLMRTEGKTYIVQDGDIIHILASS</sequence>